<keyword evidence="10" id="KW-0739">Sodium transport</keyword>
<feature type="transmembrane region" description="Helical" evidence="11">
    <location>
        <begin position="430"/>
        <end position="447"/>
    </location>
</feature>
<evidence type="ECO:0000256" key="8">
    <source>
        <dbReference type="ARBA" id="ARBA00023065"/>
    </source>
</evidence>
<evidence type="ECO:0000256" key="9">
    <source>
        <dbReference type="ARBA" id="ARBA00023136"/>
    </source>
</evidence>
<evidence type="ECO:0000256" key="6">
    <source>
        <dbReference type="ARBA" id="ARBA00022989"/>
    </source>
</evidence>
<evidence type="ECO:0000256" key="10">
    <source>
        <dbReference type="ARBA" id="ARBA00023201"/>
    </source>
</evidence>
<dbReference type="GO" id="GO:0015293">
    <property type="term" value="F:symporter activity"/>
    <property type="evidence" value="ECO:0007669"/>
    <property type="project" value="TreeGrafter"/>
</dbReference>
<proteinExistence type="inferred from homology"/>
<evidence type="ECO:0000256" key="3">
    <source>
        <dbReference type="ARBA" id="ARBA00022448"/>
    </source>
</evidence>
<dbReference type="PANTHER" id="PTHR42985">
    <property type="entry name" value="SODIUM-COUPLED MONOCARBOXYLATE TRANSPORTER"/>
    <property type="match status" value="1"/>
</dbReference>
<dbReference type="InterPro" id="IPR051163">
    <property type="entry name" value="Sodium:Solute_Symporter_SSF"/>
</dbReference>
<feature type="transmembrane region" description="Helical" evidence="11">
    <location>
        <begin position="72"/>
        <end position="98"/>
    </location>
</feature>
<keyword evidence="3" id="KW-0813">Transport</keyword>
<comment type="subcellular location">
    <subcellularLocation>
        <location evidence="1">Cell membrane</location>
        <topology evidence="1">Multi-pass membrane protein</topology>
    </subcellularLocation>
</comment>
<feature type="transmembrane region" description="Helical" evidence="11">
    <location>
        <begin position="44"/>
        <end position="66"/>
    </location>
</feature>
<dbReference type="Pfam" id="PF00474">
    <property type="entry name" value="SSF"/>
    <property type="match status" value="1"/>
</dbReference>
<feature type="transmembrane region" description="Helical" evidence="11">
    <location>
        <begin position="182"/>
        <end position="203"/>
    </location>
</feature>
<dbReference type="GO" id="GO:0006814">
    <property type="term" value="P:sodium ion transport"/>
    <property type="evidence" value="ECO:0007669"/>
    <property type="project" value="UniProtKB-KW"/>
</dbReference>
<evidence type="ECO:0000256" key="2">
    <source>
        <dbReference type="ARBA" id="ARBA00006434"/>
    </source>
</evidence>
<protein>
    <submittedName>
        <fullName evidence="12">Sodium/glucose cotransporter</fullName>
    </submittedName>
</protein>
<dbReference type="InterPro" id="IPR001734">
    <property type="entry name" value="Na/solute_symporter"/>
</dbReference>
<comment type="caution">
    <text evidence="12">The sequence shown here is derived from an EMBL/GenBank/DDBJ whole genome shotgun (WGS) entry which is preliminary data.</text>
</comment>
<keyword evidence="8" id="KW-0406">Ion transport</keyword>
<dbReference type="CDD" id="cd10326">
    <property type="entry name" value="SLC5sbd_NIS-like"/>
    <property type="match status" value="1"/>
</dbReference>
<evidence type="ECO:0000256" key="5">
    <source>
        <dbReference type="ARBA" id="ARBA00022692"/>
    </source>
</evidence>
<keyword evidence="7" id="KW-0915">Sodium</keyword>
<keyword evidence="6 11" id="KW-1133">Transmembrane helix</keyword>
<keyword evidence="9 11" id="KW-0472">Membrane</keyword>
<dbReference type="AlphaFoldDB" id="A0A644YA78"/>
<dbReference type="InterPro" id="IPR038377">
    <property type="entry name" value="Na/Glc_symporter_sf"/>
</dbReference>
<feature type="transmembrane region" description="Helical" evidence="11">
    <location>
        <begin position="233"/>
        <end position="250"/>
    </location>
</feature>
<organism evidence="12">
    <name type="scientific">bioreactor metagenome</name>
    <dbReference type="NCBI Taxonomy" id="1076179"/>
    <lineage>
        <taxon>unclassified sequences</taxon>
        <taxon>metagenomes</taxon>
        <taxon>ecological metagenomes</taxon>
    </lineage>
</organism>
<feature type="transmembrane region" description="Helical" evidence="11">
    <location>
        <begin position="404"/>
        <end position="421"/>
    </location>
</feature>
<accession>A0A644YA78</accession>
<feature type="transmembrane region" description="Helical" evidence="11">
    <location>
        <begin position="6"/>
        <end position="23"/>
    </location>
</feature>
<reference evidence="12" key="1">
    <citation type="submission" date="2019-08" db="EMBL/GenBank/DDBJ databases">
        <authorList>
            <person name="Kucharzyk K."/>
            <person name="Murdoch R.W."/>
            <person name="Higgins S."/>
            <person name="Loffler F."/>
        </authorList>
    </citation>
    <scope>NUCLEOTIDE SEQUENCE</scope>
</reference>
<evidence type="ECO:0000313" key="12">
    <source>
        <dbReference type="EMBL" id="MPM25219.1"/>
    </source>
</evidence>
<evidence type="ECO:0000256" key="11">
    <source>
        <dbReference type="SAM" id="Phobius"/>
    </source>
</evidence>
<evidence type="ECO:0000256" key="4">
    <source>
        <dbReference type="ARBA" id="ARBA00022475"/>
    </source>
</evidence>
<feature type="transmembrane region" description="Helical" evidence="11">
    <location>
        <begin position="119"/>
        <end position="146"/>
    </location>
</feature>
<feature type="transmembrane region" description="Helical" evidence="11">
    <location>
        <begin position="271"/>
        <end position="295"/>
    </location>
</feature>
<comment type="similarity">
    <text evidence="2">Belongs to the sodium:solute symporter (SSF) (TC 2.A.21) family.</text>
</comment>
<feature type="transmembrane region" description="Helical" evidence="11">
    <location>
        <begin position="315"/>
        <end position="336"/>
    </location>
</feature>
<dbReference type="Gene3D" id="1.20.1730.10">
    <property type="entry name" value="Sodium/glucose cotransporter"/>
    <property type="match status" value="1"/>
</dbReference>
<keyword evidence="4" id="KW-1003">Cell membrane</keyword>
<keyword evidence="5 11" id="KW-0812">Transmembrane</keyword>
<sequence length="482" mass="54199">MNPNLILLVFIIYTLLLFFITWLTSRRANNETYFIGNRRSLWYVVAYGMIGASLSGVTFMSVPGMVEQHGFAYFMVVIGYFIGYQVVAFVLLPLYYKLNLTSIYSYLDQRFGTSSHKTGSLLFILSRSLGASMRMFLVVLILQNFLFDSLGIPFAVTAVIFISLVLLYTFQGGIKTIVWTDMLQTTFMLGALIFTIFAIASQLDMSISDLFSSIADSKYSHMIVTDFTSKDHWLKQLLSGIFITITMTGLDQEMMQKNLSCRNLRDAQKNMVTFSFIVVGVTLLFLVLGAALYIYTDTLNIVRPALADDLFATVSFNYLPAIAGFVFLIGLISAAYPSADGAITSLTTAFSLDILKINREEYDEKKRKRIRLLVHLSFALLLLGLIILFSFINDRSIIDKLFTIAGYTYGPLLGLFAFGLYTRRPIRDKLVFIPVIVSPVLCYLLAANSKEWLFGYQVGFELLIINGALTFLGLWALSKRGV</sequence>
<feature type="transmembrane region" description="Helical" evidence="11">
    <location>
        <begin position="453"/>
        <end position="477"/>
    </location>
</feature>
<dbReference type="EMBL" id="VSSQ01004443">
    <property type="protein sequence ID" value="MPM25219.1"/>
    <property type="molecule type" value="Genomic_DNA"/>
</dbReference>
<gene>
    <name evidence="12" type="primary">sglT_10</name>
    <name evidence="12" type="ORF">SDC9_71709</name>
</gene>
<evidence type="ECO:0000256" key="7">
    <source>
        <dbReference type="ARBA" id="ARBA00023053"/>
    </source>
</evidence>
<feature type="transmembrane region" description="Helical" evidence="11">
    <location>
        <begin position="152"/>
        <end position="170"/>
    </location>
</feature>
<name>A0A644YA78_9ZZZZ</name>
<dbReference type="PANTHER" id="PTHR42985:SF47">
    <property type="entry name" value="INTEGRAL MEMBRANE TRANSPORT PROTEIN"/>
    <property type="match status" value="1"/>
</dbReference>
<feature type="transmembrane region" description="Helical" evidence="11">
    <location>
        <begin position="372"/>
        <end position="392"/>
    </location>
</feature>
<dbReference type="GO" id="GO:0005886">
    <property type="term" value="C:plasma membrane"/>
    <property type="evidence" value="ECO:0007669"/>
    <property type="project" value="UniProtKB-SubCell"/>
</dbReference>
<dbReference type="PROSITE" id="PS50283">
    <property type="entry name" value="NA_SOLUT_SYMP_3"/>
    <property type="match status" value="1"/>
</dbReference>
<evidence type="ECO:0000256" key="1">
    <source>
        <dbReference type="ARBA" id="ARBA00004651"/>
    </source>
</evidence>